<protein>
    <submittedName>
        <fullName evidence="2">DUF2306 domain-containing protein</fullName>
    </submittedName>
</protein>
<accession>A0A7T3ZZC9</accession>
<reference evidence="2 3" key="1">
    <citation type="submission" date="2020-12" db="EMBL/GenBank/DDBJ databases">
        <title>FDA dAtabase for Regulatory Grade micrObial Sequences (FDA-ARGOS): Supporting development and validation of Infectious Disease Dx tests.</title>
        <authorList>
            <person name="Sproer C."/>
            <person name="Gronow S."/>
            <person name="Severitt S."/>
            <person name="Schroder I."/>
            <person name="Tallon L."/>
            <person name="Sadzewicz L."/>
            <person name="Zhao X."/>
            <person name="Boylan J."/>
            <person name="Ott S."/>
            <person name="Bowen H."/>
            <person name="Vavikolanu K."/>
            <person name="Mehta A."/>
            <person name="Aluvathingal J."/>
            <person name="Nadendla S."/>
            <person name="Lowell S."/>
            <person name="Myers T."/>
            <person name="Yan Y."/>
            <person name="Sichtig H."/>
        </authorList>
    </citation>
    <scope>NUCLEOTIDE SEQUENCE [LARGE SCALE GENOMIC DNA]</scope>
    <source>
        <strain evidence="2 3">FDAARGOS_990</strain>
    </source>
</reference>
<evidence type="ECO:0000313" key="2">
    <source>
        <dbReference type="EMBL" id="QQB14475.1"/>
    </source>
</evidence>
<name>A0A7T3ZZC9_9MICO</name>
<feature type="transmembrane region" description="Helical" evidence="1">
    <location>
        <begin position="125"/>
        <end position="146"/>
    </location>
</feature>
<proteinExistence type="predicted"/>
<dbReference type="EMBL" id="CP065989">
    <property type="protein sequence ID" value="QQB14475.1"/>
    <property type="molecule type" value="Genomic_DNA"/>
</dbReference>
<dbReference type="Proteomes" id="UP000595374">
    <property type="component" value="Chromosome"/>
</dbReference>
<organism evidence="2 3">
    <name type="scientific">Brevibacterium casei</name>
    <dbReference type="NCBI Taxonomy" id="33889"/>
    <lineage>
        <taxon>Bacteria</taxon>
        <taxon>Bacillati</taxon>
        <taxon>Actinomycetota</taxon>
        <taxon>Actinomycetes</taxon>
        <taxon>Micrococcales</taxon>
        <taxon>Brevibacteriaceae</taxon>
        <taxon>Brevibacterium</taxon>
    </lineage>
</organism>
<feature type="transmembrane region" description="Helical" evidence="1">
    <location>
        <begin position="37"/>
        <end position="57"/>
    </location>
</feature>
<feature type="transmembrane region" description="Helical" evidence="1">
    <location>
        <begin position="63"/>
        <end position="82"/>
    </location>
</feature>
<dbReference type="InterPro" id="IPR018750">
    <property type="entry name" value="DUF2306_membrane"/>
</dbReference>
<dbReference type="Pfam" id="PF10067">
    <property type="entry name" value="DUF2306"/>
    <property type="match status" value="1"/>
</dbReference>
<keyword evidence="1" id="KW-0472">Membrane</keyword>
<feature type="transmembrane region" description="Helical" evidence="1">
    <location>
        <begin position="6"/>
        <end position="25"/>
    </location>
</feature>
<dbReference type="RefSeq" id="WP_198499541.1">
    <property type="nucleotide sequence ID" value="NZ_CP065989.1"/>
</dbReference>
<feature type="transmembrane region" description="Helical" evidence="1">
    <location>
        <begin position="94"/>
        <end position="113"/>
    </location>
</feature>
<evidence type="ECO:0000256" key="1">
    <source>
        <dbReference type="SAM" id="Phobius"/>
    </source>
</evidence>
<dbReference type="AlphaFoldDB" id="A0A7T3ZZC9"/>
<keyword evidence="1" id="KW-0812">Transmembrane</keyword>
<keyword evidence="1" id="KW-1133">Transmembrane helix</keyword>
<evidence type="ECO:0000313" key="3">
    <source>
        <dbReference type="Proteomes" id="UP000595374"/>
    </source>
</evidence>
<sequence length="163" mass="17845">MDTLLIAIHAIAATGVVLLAPVQVLRRPKDQRHKAIGRSWVVLMYFVCVSGMFIYSITGGFTFFHALAIFTFLTTTLGVIMIRRGHVRTHAFNMIGSWLGAVTAGLFAVIIPTREIPRLVVAEPVVFWTILIGVIVAATLWVAYVLRFVPVCRPAEAVASPVA</sequence>
<gene>
    <name evidence="2" type="ORF">I6H47_00205</name>
</gene>